<dbReference type="Gene3D" id="3.50.50.60">
    <property type="entry name" value="FAD/NAD(P)-binding domain"/>
    <property type="match status" value="1"/>
</dbReference>
<dbReference type="SUPFAM" id="SSF51905">
    <property type="entry name" value="FAD/NAD(P)-binding domain"/>
    <property type="match status" value="2"/>
</dbReference>
<name>V6LJ67_9EUKA</name>
<protein>
    <recommendedName>
        <fullName evidence="2">Rab GDP dissociation inhibitor</fullName>
    </recommendedName>
</protein>
<dbReference type="PANTHER" id="PTHR11787:SF8">
    <property type="entry name" value="RAB GDP DISSOCIATION INHIBITOR"/>
    <property type="match status" value="1"/>
</dbReference>
<dbReference type="PRINTS" id="PR00891">
    <property type="entry name" value="RABGDIREP"/>
</dbReference>
<accession>V6LJ67</accession>
<dbReference type="GO" id="GO:0016192">
    <property type="term" value="P:vesicle-mediated transport"/>
    <property type="evidence" value="ECO:0007669"/>
    <property type="project" value="TreeGrafter"/>
</dbReference>
<sequence length="468" mass="52412">MEQTYDAIVLGTGLKEGILSALLSVHGKKVLHMDRNKYYGGDCASLRLTQLYEFFNEDPATIPKNFGKDGDWNVDMIPKFILASGDLMKTLTHADCLMYLDFGKVAGSFVYSKNEIQKVPSTVKEALTSKLMGLFEKKRMGSFLQDINDYLYNNKPMKLDPTKCTCSELFDSYKFEPGTREFLLHAMALQTNDMALRQVALPILEKIQLYGASTQRYGSSPYIYPIYGLGDIPQAFARLSAVWGGTYMLDKQVDEILINDGKVEGVRCGDEKVYSKIVIGDPSYFPDLVQSVGKVGRGICILQGAIKRCVDQSDQEKDQDGNLIQHTSAQIIIPGSQCDRDDDIYVTTQGFNHRTTPKNLCIGFVSGQVQGNDQKELKAGFELLNQAGILKSFYRTTDIYVPKPEAKDMNIFISKSYDATSHFESTIKDALEMYTLISGEVLDLNSKIQRPQPQQVPPIQEVTENVEE</sequence>
<organism evidence="3">
    <name type="scientific">Spironucleus salmonicida</name>
    <dbReference type="NCBI Taxonomy" id="348837"/>
    <lineage>
        <taxon>Eukaryota</taxon>
        <taxon>Metamonada</taxon>
        <taxon>Diplomonadida</taxon>
        <taxon>Hexamitidae</taxon>
        <taxon>Hexamitinae</taxon>
        <taxon>Spironucleus</taxon>
    </lineage>
</organism>
<evidence type="ECO:0000256" key="2">
    <source>
        <dbReference type="RuleBase" id="RU363124"/>
    </source>
</evidence>
<gene>
    <name evidence="3" type="ORF">SS50377_15622</name>
    <name evidence="4" type="ORF">SS50377_24736</name>
</gene>
<proteinExistence type="inferred from homology"/>
<evidence type="ECO:0000313" key="4">
    <source>
        <dbReference type="EMBL" id="KAH0572625.1"/>
    </source>
</evidence>
<keyword evidence="5" id="KW-1185">Reference proteome</keyword>
<evidence type="ECO:0000313" key="3">
    <source>
        <dbReference type="EMBL" id="EST44617.1"/>
    </source>
</evidence>
<evidence type="ECO:0000313" key="5">
    <source>
        <dbReference type="Proteomes" id="UP000018208"/>
    </source>
</evidence>
<dbReference type="GO" id="GO:0005093">
    <property type="term" value="F:Rab GDP-dissociation inhibitor activity"/>
    <property type="evidence" value="ECO:0007669"/>
    <property type="project" value="InterPro"/>
</dbReference>
<dbReference type="Gene3D" id="3.30.519.10">
    <property type="entry name" value="Guanine Nucleotide Dissociation Inhibitor, domain 2"/>
    <property type="match status" value="1"/>
</dbReference>
<reference evidence="4" key="2">
    <citation type="submission" date="2020-12" db="EMBL/GenBank/DDBJ databases">
        <title>New Spironucleus salmonicida genome in near-complete chromosomes.</title>
        <authorList>
            <person name="Xu F."/>
            <person name="Kurt Z."/>
            <person name="Jimenez-Gonzalez A."/>
            <person name="Astvaldsson A."/>
            <person name="Andersson J.O."/>
            <person name="Svard S.G."/>
        </authorList>
    </citation>
    <scope>NUCLEOTIDE SEQUENCE</scope>
    <source>
        <strain evidence="4">ATCC 50377</strain>
    </source>
</reference>
<dbReference type="GO" id="GO:0007264">
    <property type="term" value="P:small GTPase-mediated signal transduction"/>
    <property type="evidence" value="ECO:0007669"/>
    <property type="project" value="InterPro"/>
</dbReference>
<dbReference type="GO" id="GO:0015031">
    <property type="term" value="P:protein transport"/>
    <property type="evidence" value="ECO:0007669"/>
    <property type="project" value="InterPro"/>
</dbReference>
<dbReference type="PRINTS" id="PR00892">
    <property type="entry name" value="RABGDI"/>
</dbReference>
<dbReference type="VEuPathDB" id="GiardiaDB:SS50377_24736"/>
<dbReference type="PANTHER" id="PTHR11787">
    <property type="entry name" value="RAB GDP-DISSOCIATION INHIBITOR"/>
    <property type="match status" value="1"/>
</dbReference>
<dbReference type="EMBL" id="KI546115">
    <property type="protein sequence ID" value="EST44617.1"/>
    <property type="molecule type" value="Genomic_DNA"/>
</dbReference>
<dbReference type="InterPro" id="IPR036188">
    <property type="entry name" value="FAD/NAD-bd_sf"/>
</dbReference>
<dbReference type="GO" id="GO:0005737">
    <property type="term" value="C:cytoplasm"/>
    <property type="evidence" value="ECO:0007669"/>
    <property type="project" value="TreeGrafter"/>
</dbReference>
<evidence type="ECO:0000256" key="1">
    <source>
        <dbReference type="ARBA" id="ARBA00005593"/>
    </source>
</evidence>
<comment type="similarity">
    <text evidence="1 2">Belongs to the Rab GDI family.</text>
</comment>
<dbReference type="AlphaFoldDB" id="V6LJ67"/>
<dbReference type="Pfam" id="PF00996">
    <property type="entry name" value="GDI"/>
    <property type="match status" value="1"/>
</dbReference>
<dbReference type="InterPro" id="IPR018203">
    <property type="entry name" value="GDP_dissociation_inhibitor"/>
</dbReference>
<reference evidence="3 4" key="1">
    <citation type="journal article" date="2014" name="PLoS Genet.">
        <title>The Genome of Spironucleus salmonicida Highlights a Fish Pathogen Adapted to Fluctuating Environments.</title>
        <authorList>
            <person name="Xu F."/>
            <person name="Jerlstrom-Hultqvist J."/>
            <person name="Einarsson E."/>
            <person name="Astvaldsson A."/>
            <person name="Svard S.G."/>
            <person name="Andersson J.O."/>
        </authorList>
    </citation>
    <scope>NUCLEOTIDE SEQUENCE</scope>
    <source>
        <strain evidence="4">ATCC 50377</strain>
    </source>
</reference>
<dbReference type="SUPFAM" id="SSF54373">
    <property type="entry name" value="FAD-linked reductases, C-terminal domain"/>
    <property type="match status" value="1"/>
</dbReference>
<dbReference type="Proteomes" id="UP000018208">
    <property type="component" value="Unassembled WGS sequence"/>
</dbReference>
<dbReference type="FunFam" id="1.10.405.10:FF:000011">
    <property type="entry name" value="Rab GDP dissociation inhibitor"/>
    <property type="match status" value="1"/>
</dbReference>
<dbReference type="InterPro" id="IPR000806">
    <property type="entry name" value="RabGDI"/>
</dbReference>
<dbReference type="Gene3D" id="1.10.405.10">
    <property type="entry name" value="Guanine Nucleotide Dissociation Inhibitor, domain 1"/>
    <property type="match status" value="1"/>
</dbReference>
<dbReference type="EMBL" id="AUWU02000005">
    <property type="protein sequence ID" value="KAH0572625.1"/>
    <property type="molecule type" value="Genomic_DNA"/>
</dbReference>
<dbReference type="OrthoDB" id="9446342at2759"/>